<dbReference type="EMBL" id="FQZZ01000001">
    <property type="protein sequence ID" value="SHJ39972.1"/>
    <property type="molecule type" value="Genomic_DNA"/>
</dbReference>
<protein>
    <recommendedName>
        <fullName evidence="1">CREG-like beta-barrel domain-containing protein</fullName>
    </recommendedName>
</protein>
<dbReference type="SUPFAM" id="SSF50475">
    <property type="entry name" value="FMN-binding split barrel"/>
    <property type="match status" value="1"/>
</dbReference>
<feature type="domain" description="CREG-like beta-barrel" evidence="1">
    <location>
        <begin position="21"/>
        <end position="164"/>
    </location>
</feature>
<dbReference type="Proteomes" id="UP000324252">
    <property type="component" value="Unassembled WGS sequence"/>
</dbReference>
<dbReference type="Gene3D" id="2.30.110.10">
    <property type="entry name" value="Electron Transport, Fmn-binding Protein, Chain A"/>
    <property type="match status" value="1"/>
</dbReference>
<dbReference type="AlphaFoldDB" id="A0A1H0CW46"/>
<dbReference type="InterPro" id="IPR012349">
    <property type="entry name" value="Split_barrel_FMN-bd"/>
</dbReference>
<evidence type="ECO:0000259" key="1">
    <source>
        <dbReference type="Pfam" id="PF13883"/>
    </source>
</evidence>
<organism evidence="2 3">
    <name type="scientific">Lutimaribacter pacificus</name>
    <dbReference type="NCBI Taxonomy" id="391948"/>
    <lineage>
        <taxon>Bacteria</taxon>
        <taxon>Pseudomonadati</taxon>
        <taxon>Pseudomonadota</taxon>
        <taxon>Alphaproteobacteria</taxon>
        <taxon>Rhodobacterales</taxon>
        <taxon>Roseobacteraceae</taxon>
        <taxon>Lutimaribacter</taxon>
    </lineage>
</organism>
<gene>
    <name evidence="2" type="ORF">SAMN05444142_101123</name>
</gene>
<evidence type="ECO:0000313" key="3">
    <source>
        <dbReference type="Proteomes" id="UP000324252"/>
    </source>
</evidence>
<dbReference type="InterPro" id="IPR055343">
    <property type="entry name" value="CREG_beta-barrel"/>
</dbReference>
<name>A0A1H0CW46_9RHOB</name>
<reference evidence="2 3" key="1">
    <citation type="submission" date="2016-11" db="EMBL/GenBank/DDBJ databases">
        <authorList>
            <person name="Varghese N."/>
            <person name="Submissions S."/>
        </authorList>
    </citation>
    <scope>NUCLEOTIDE SEQUENCE [LARGE SCALE GENOMIC DNA]</scope>
    <source>
        <strain evidence="2 3">DSM 29620</strain>
    </source>
</reference>
<sequence length="171" mass="18421">MSPLEKAPAMPENDLFQPADDTARRIARDLIDTAAYAALAVVRPGTALPSVSRIALATDDAGGPVSLISGLAPHTQALETTPDCALLIGEPGNRGDPLTHPRLTLHARAALVPRDSTDHATLRARYLDQRPKSKLYIDFPDFRLVRFTVSDALLNGGFGKAYRLSARDIAR</sequence>
<dbReference type="Pfam" id="PF13883">
    <property type="entry name" value="CREG_beta-barrel"/>
    <property type="match status" value="1"/>
</dbReference>
<evidence type="ECO:0000313" key="2">
    <source>
        <dbReference type="EMBL" id="SHJ39972.1"/>
    </source>
</evidence>
<keyword evidence="3" id="KW-1185">Reference proteome</keyword>
<proteinExistence type="predicted"/>
<accession>A0A1H0CW46</accession>